<evidence type="ECO:0000313" key="3">
    <source>
        <dbReference type="EMBL" id="RDE10433.1"/>
    </source>
</evidence>
<reference evidence="4" key="1">
    <citation type="submission" date="2018-07" db="EMBL/GenBank/DDBJ databases">
        <authorList>
            <person name="Liu B.-T."/>
            <person name="Du Z."/>
        </authorList>
    </citation>
    <scope>NUCLEOTIDE SEQUENCE [LARGE SCALE GENOMIC DNA]</scope>
    <source>
        <strain evidence="4">XYN52</strain>
    </source>
</reference>
<evidence type="ECO:0000256" key="1">
    <source>
        <dbReference type="ARBA" id="ARBA00008580"/>
    </source>
</evidence>
<dbReference type="PANTHER" id="PTHR36582:SF2">
    <property type="entry name" value="ANTITOXIN PARD"/>
    <property type="match status" value="1"/>
</dbReference>
<dbReference type="PANTHER" id="PTHR36582">
    <property type="entry name" value="ANTITOXIN PARD"/>
    <property type="match status" value="1"/>
</dbReference>
<evidence type="ECO:0000313" key="4">
    <source>
        <dbReference type="Proteomes" id="UP000253759"/>
    </source>
</evidence>
<dbReference type="InterPro" id="IPR022789">
    <property type="entry name" value="ParD"/>
</dbReference>
<evidence type="ECO:0000256" key="2">
    <source>
        <dbReference type="ARBA" id="ARBA00022649"/>
    </source>
</evidence>
<dbReference type="Pfam" id="PF03693">
    <property type="entry name" value="ParD_antitoxin"/>
    <property type="match status" value="1"/>
</dbReference>
<sequence>MSEKLSITLPAEMVAAIKRQVEAGRYASTSEVLREAMRNWMRGEEEHAERLTAMRARIGRSLDDPRPPLPLDEAFARLERRAKTLSRTS</sequence>
<organism evidence="3 4">
    <name type="scientific">Pelagibacterium lacus</name>
    <dbReference type="NCBI Taxonomy" id="2282655"/>
    <lineage>
        <taxon>Bacteria</taxon>
        <taxon>Pseudomonadati</taxon>
        <taxon>Pseudomonadota</taxon>
        <taxon>Alphaproteobacteria</taxon>
        <taxon>Hyphomicrobiales</taxon>
        <taxon>Devosiaceae</taxon>
        <taxon>Pelagibacterium</taxon>
    </lineage>
</organism>
<dbReference type="SUPFAM" id="SSF47598">
    <property type="entry name" value="Ribbon-helix-helix"/>
    <property type="match status" value="1"/>
</dbReference>
<dbReference type="CDD" id="cd22231">
    <property type="entry name" value="RHH_NikR_HicB-like"/>
    <property type="match status" value="1"/>
</dbReference>
<dbReference type="RefSeq" id="WP_114644156.1">
    <property type="nucleotide sequence ID" value="NZ_QQNH01000001.1"/>
</dbReference>
<dbReference type="AlphaFoldDB" id="A0A369W7W5"/>
<dbReference type="Gene3D" id="6.10.10.120">
    <property type="entry name" value="Antitoxin ParD1-like"/>
    <property type="match status" value="1"/>
</dbReference>
<protein>
    <submittedName>
        <fullName evidence="3">Ribbon-helix-helix protein, CopG family</fullName>
    </submittedName>
</protein>
<keyword evidence="2" id="KW-1277">Toxin-antitoxin system</keyword>
<dbReference type="GO" id="GO:0006355">
    <property type="term" value="P:regulation of DNA-templated transcription"/>
    <property type="evidence" value="ECO:0007669"/>
    <property type="project" value="InterPro"/>
</dbReference>
<keyword evidence="4" id="KW-1185">Reference proteome</keyword>
<dbReference type="EMBL" id="QQNH01000001">
    <property type="protein sequence ID" value="RDE10433.1"/>
    <property type="molecule type" value="Genomic_DNA"/>
</dbReference>
<comment type="caution">
    <text evidence="3">The sequence shown here is derived from an EMBL/GenBank/DDBJ whole genome shotgun (WGS) entry which is preliminary data.</text>
</comment>
<name>A0A369W7W5_9HYPH</name>
<dbReference type="InterPro" id="IPR038296">
    <property type="entry name" value="ParD_sf"/>
</dbReference>
<gene>
    <name evidence="3" type="ORF">DVH29_00320</name>
</gene>
<accession>A0A369W7W5</accession>
<proteinExistence type="inferred from homology"/>
<dbReference type="Proteomes" id="UP000253759">
    <property type="component" value="Unassembled WGS sequence"/>
</dbReference>
<comment type="similarity">
    <text evidence="1">Belongs to the ParD antitoxin family.</text>
</comment>
<dbReference type="InterPro" id="IPR010985">
    <property type="entry name" value="Ribbon_hlx_hlx"/>
</dbReference>
<dbReference type="OrthoDB" id="291307at2"/>